<feature type="region of interest" description="Disordered" evidence="1">
    <location>
        <begin position="136"/>
        <end position="248"/>
    </location>
</feature>
<protein>
    <recommendedName>
        <fullName evidence="4">J domain-containing protein</fullName>
    </recommendedName>
</protein>
<organism evidence="2 3">
    <name type="scientific">Tilletia horrida</name>
    <dbReference type="NCBI Taxonomy" id="155126"/>
    <lineage>
        <taxon>Eukaryota</taxon>
        <taxon>Fungi</taxon>
        <taxon>Dikarya</taxon>
        <taxon>Basidiomycota</taxon>
        <taxon>Ustilaginomycotina</taxon>
        <taxon>Exobasidiomycetes</taxon>
        <taxon>Tilletiales</taxon>
        <taxon>Tilletiaceae</taxon>
        <taxon>Tilletia</taxon>
    </lineage>
</organism>
<dbReference type="EMBL" id="JAPDMQ010001256">
    <property type="protein sequence ID" value="KAK0518532.1"/>
    <property type="molecule type" value="Genomic_DNA"/>
</dbReference>
<feature type="compositionally biased region" description="Basic and acidic residues" evidence="1">
    <location>
        <begin position="136"/>
        <end position="192"/>
    </location>
</feature>
<comment type="caution">
    <text evidence="2">The sequence shown here is derived from an EMBL/GenBank/DDBJ whole genome shotgun (WGS) entry which is preliminary data.</text>
</comment>
<dbReference type="Proteomes" id="UP001176521">
    <property type="component" value="Unassembled WGS sequence"/>
</dbReference>
<dbReference type="SUPFAM" id="SSF46565">
    <property type="entry name" value="Chaperone J-domain"/>
    <property type="match status" value="1"/>
</dbReference>
<proteinExistence type="predicted"/>
<name>A0AAN6G3P7_9BASI</name>
<feature type="compositionally biased region" description="Basic residues" evidence="1">
    <location>
        <begin position="218"/>
        <end position="234"/>
    </location>
</feature>
<evidence type="ECO:0000256" key="1">
    <source>
        <dbReference type="SAM" id="MobiDB-lite"/>
    </source>
</evidence>
<reference evidence="2" key="1">
    <citation type="journal article" date="2023" name="PhytoFront">
        <title>Draft Genome Resources of Seven Strains of Tilletia horrida, Causal Agent of Kernel Smut of Rice.</title>
        <authorList>
            <person name="Khanal S."/>
            <person name="Antony Babu S."/>
            <person name="Zhou X.G."/>
        </authorList>
    </citation>
    <scope>NUCLEOTIDE SEQUENCE</scope>
    <source>
        <strain evidence="2">TX3</strain>
    </source>
</reference>
<evidence type="ECO:0000313" key="3">
    <source>
        <dbReference type="Proteomes" id="UP001176521"/>
    </source>
</evidence>
<dbReference type="Gene3D" id="1.10.287.110">
    <property type="entry name" value="DnaJ domain"/>
    <property type="match status" value="1"/>
</dbReference>
<evidence type="ECO:0008006" key="4">
    <source>
        <dbReference type="Google" id="ProtNLM"/>
    </source>
</evidence>
<accession>A0AAN6G3P7</accession>
<keyword evidence="3" id="KW-1185">Reference proteome</keyword>
<gene>
    <name evidence="2" type="ORF">OC842_007763</name>
</gene>
<dbReference type="InterPro" id="IPR036869">
    <property type="entry name" value="J_dom_sf"/>
</dbReference>
<evidence type="ECO:0000313" key="2">
    <source>
        <dbReference type="EMBL" id="KAK0518532.1"/>
    </source>
</evidence>
<dbReference type="AlphaFoldDB" id="A0AAN6G3P7"/>
<sequence length="248" mass="29188">MSHSDGIYNNVVVVTSEDKFLTLLGAFAIPGTAEALERYKEPREVDKEYKKFCLRWHPDKHGKGLENIRWATAGMQLLTSCYQEAVQAKWFVTLPFSAADPRRRVSLNRRFQHDAAVYRERWDTWKERLNEMDRAHMTEEERQREEKIKQARREAEEKEAEVRAQRVREEQKEKKKQEKEASRAAKKAEQEAKNAPWKALSEHERQAVLQAKATFRNGQKKARKRLSKLAKRHPKAYELYTAHTAPKS</sequence>